<feature type="transmembrane region" description="Helical" evidence="1">
    <location>
        <begin position="308"/>
        <end position="327"/>
    </location>
</feature>
<dbReference type="OMA" id="HNAHLSY"/>
<dbReference type="EMBL" id="LR812960">
    <property type="protein sequence ID" value="CAC9498640.1"/>
    <property type="molecule type" value="Genomic_DNA"/>
</dbReference>
<gene>
    <name evidence="2" type="ORF">LINF_270007700</name>
</gene>
<protein>
    <submittedName>
        <fullName evidence="2">Hypothetical_protein_-_conserved</fullName>
    </submittedName>
</protein>
<evidence type="ECO:0000256" key="1">
    <source>
        <dbReference type="SAM" id="Phobius"/>
    </source>
</evidence>
<keyword evidence="1" id="KW-0472">Membrane</keyword>
<reference evidence="2" key="1">
    <citation type="submission" date="2020-06" db="EMBL/GenBank/DDBJ databases">
        <authorList>
            <person name="Gonzalez-de la Fuente S."/>
            <person name="Peiro-Pastor R."/>
            <person name="Rastrojo A."/>
            <person name="Moreno J."/>
            <person name="Carrasco-Ramiro F."/>
            <person name="Requena JM."/>
            <person name="Aguado B."/>
        </authorList>
    </citation>
    <scope>NUCLEOTIDE SEQUENCE</scope>
</reference>
<proteinExistence type="predicted"/>
<dbReference type="AlphaFoldDB" id="A0A6L0XIS6"/>
<dbReference type="Proteomes" id="UP000255414">
    <property type="component" value="Chromosome 27"/>
</dbReference>
<keyword evidence="1" id="KW-1133">Transmembrane helix</keyword>
<evidence type="ECO:0000313" key="3">
    <source>
        <dbReference type="Proteomes" id="UP000255414"/>
    </source>
</evidence>
<name>A0A6L0XIS6_LEIIN</name>
<evidence type="ECO:0000313" key="2">
    <source>
        <dbReference type="EMBL" id="CAC9498640.1"/>
    </source>
</evidence>
<keyword evidence="1" id="KW-0812">Transmembrane</keyword>
<accession>A0A6L0XIS6</accession>
<organism evidence="2 3">
    <name type="scientific">Leishmania infantum</name>
    <dbReference type="NCBI Taxonomy" id="5671"/>
    <lineage>
        <taxon>Eukaryota</taxon>
        <taxon>Discoba</taxon>
        <taxon>Euglenozoa</taxon>
        <taxon>Kinetoplastea</taxon>
        <taxon>Metakinetoplastina</taxon>
        <taxon>Trypanosomatida</taxon>
        <taxon>Trypanosomatidae</taxon>
        <taxon>Leishmaniinae</taxon>
        <taxon>Leishmania</taxon>
    </lineage>
</organism>
<sequence length="328" mass="35274">MWRLHISTSLPATPTHDGVSILIGQRSCVSSSAHEAPCTVCVLAGYVQCDDPSVAEEQIESLENVLPFGIEVLGFAGGTAALTSLAAELPDLKRKELIEAVVPNGKRHLPPACRMFGAPAKKVEVSESDIAFVEARCALHTYNSTLPLLISCSNALPQVVDGESYAPLTARAPSSSSKIELIQSGVVPNTLRIHVVMVPSLMSASGLYETLFRQLKAAWTSRTTRLIELNSHNAHLSYCCRLECDADALDSTDTVTDDEWAVVLEMMEDATGQRVSRGDVRGIKPLFQPCRKSKTSAAEAAKTSPAQLPHFLLLGLIVVIISVAVLMR</sequence>